<proteinExistence type="predicted"/>
<feature type="domain" description="DUSAM" evidence="1">
    <location>
        <begin position="24"/>
        <end position="132"/>
    </location>
</feature>
<reference evidence="3" key="1">
    <citation type="submission" date="2018-09" db="EMBL/GenBank/DDBJ databases">
        <authorList>
            <person name="Livingstone P.G."/>
            <person name="Whitworth D.E."/>
        </authorList>
    </citation>
    <scope>NUCLEOTIDE SEQUENCE [LARGE SCALE GENOMIC DNA]</scope>
    <source>
        <strain evidence="3">CA051B</strain>
    </source>
</reference>
<dbReference type="NCBIfam" id="TIGR02267">
    <property type="entry name" value="DUSAM domain"/>
    <property type="match status" value="1"/>
</dbReference>
<dbReference type="Pfam" id="PF09543">
    <property type="entry name" value="DUF2379"/>
    <property type="match status" value="1"/>
</dbReference>
<comment type="caution">
    <text evidence="2">The sequence shown here is derived from an EMBL/GenBank/DDBJ whole genome shotgun (WGS) entry which is preliminary data.</text>
</comment>
<name>A0A3A8Q8B5_9BACT</name>
<sequence length="133" mass="15006">MVEASAWRWESEQHRVERLLQGTLAARVEAGEVLTLTPDVRELLLRTAREVAIPEPDAQSALQNVATATTLLREARARIRDGSRRLMVARSEVRRLRQAGDTANARKVLEDLLAVEVVPLYREQVELALEDLD</sequence>
<gene>
    <name evidence="2" type="ORF">D7V93_09010</name>
</gene>
<dbReference type="EMBL" id="RAWB01000066">
    <property type="protein sequence ID" value="RKH63270.1"/>
    <property type="molecule type" value="Genomic_DNA"/>
</dbReference>
<dbReference type="AlphaFoldDB" id="A0A3A8Q8B5"/>
<evidence type="ECO:0000259" key="1">
    <source>
        <dbReference type="Pfam" id="PF09543"/>
    </source>
</evidence>
<keyword evidence="3" id="KW-1185">Reference proteome</keyword>
<accession>A0A3A8Q8B5</accession>
<evidence type="ECO:0000313" key="2">
    <source>
        <dbReference type="EMBL" id="RKH63270.1"/>
    </source>
</evidence>
<protein>
    <submittedName>
        <fullName evidence="2">DUSAM domain-containing protein</fullName>
    </submittedName>
</protein>
<dbReference type="Proteomes" id="UP000272888">
    <property type="component" value="Unassembled WGS sequence"/>
</dbReference>
<organism evidence="2 3">
    <name type="scientific">Corallococcus llansteffanensis</name>
    <dbReference type="NCBI Taxonomy" id="2316731"/>
    <lineage>
        <taxon>Bacteria</taxon>
        <taxon>Pseudomonadati</taxon>
        <taxon>Myxococcota</taxon>
        <taxon>Myxococcia</taxon>
        <taxon>Myxococcales</taxon>
        <taxon>Cystobacterineae</taxon>
        <taxon>Myxococcaceae</taxon>
        <taxon>Corallococcus</taxon>
    </lineage>
</organism>
<evidence type="ECO:0000313" key="3">
    <source>
        <dbReference type="Proteomes" id="UP000272888"/>
    </source>
</evidence>
<dbReference type="InterPro" id="IPR011753">
    <property type="entry name" value="DUSAM_dom"/>
</dbReference>